<dbReference type="GeneID" id="2776992"/>
<geneLocation type="mitochondrion" evidence="2"/>
<organism evidence="2">
    <name type="scientific">Siphonodentalium lobatum</name>
    <dbReference type="NCBI Taxonomy" id="203167"/>
    <lineage>
        <taxon>Eukaryota</taxon>
        <taxon>Metazoa</taxon>
        <taxon>Spiralia</taxon>
        <taxon>Lophotrochozoa</taxon>
        <taxon>Mollusca</taxon>
        <taxon>Scaphopoda</taxon>
        <taxon>Gadilida</taxon>
        <taxon>Siphonodentaliidae</taxon>
        <taxon>Siphonodentalium</taxon>
    </lineage>
</organism>
<keyword evidence="2" id="KW-0496">Mitochondrion</keyword>
<reference evidence="2" key="1">
    <citation type="journal article" date="2004" name="Mol. Phylogenet. Evol.">
        <title>The complete sequence and gene organization of the mitochondrial genome of the gadilid scaphopod Siphonondentalium lobatum (Mollusca).</title>
        <authorList>
            <person name="Dreyer H."/>
            <person name="Steiner G."/>
        </authorList>
    </citation>
    <scope>NUCLEOTIDE SEQUENCE</scope>
</reference>
<dbReference type="RefSeq" id="YP_006350.1">
    <property type="nucleotide sequence ID" value="NC_005840.1"/>
</dbReference>
<feature type="transmembrane region" description="Helical" evidence="1">
    <location>
        <begin position="6"/>
        <end position="24"/>
    </location>
</feature>
<dbReference type="AlphaFoldDB" id="Q6VEH7"/>
<keyword evidence="1" id="KW-1133">Transmembrane helix</keyword>
<dbReference type="EMBL" id="AY342055">
    <property type="protein sequence ID" value="AAP91671.1"/>
    <property type="molecule type" value="Genomic_DNA"/>
</dbReference>
<protein>
    <submittedName>
        <fullName evidence="2">ATP synthase F0 subunit 8</fullName>
    </submittedName>
</protein>
<sequence length="27" mass="3207">MIPQLAPLNWLLSYLAIWMTISFVRDN</sequence>
<evidence type="ECO:0000313" key="2">
    <source>
        <dbReference type="EMBL" id="AAP91671.1"/>
    </source>
</evidence>
<proteinExistence type="predicted"/>
<accession>Q6VEH7</accession>
<name>Q6VEH7_9MOLL</name>
<evidence type="ECO:0000256" key="1">
    <source>
        <dbReference type="SAM" id="Phobius"/>
    </source>
</evidence>
<keyword evidence="1" id="KW-0472">Membrane</keyword>
<dbReference type="CTD" id="4509"/>
<gene>
    <name evidence="2" type="primary">ATP8</name>
</gene>
<keyword evidence="1" id="KW-0812">Transmembrane</keyword>